<dbReference type="SUPFAM" id="SSF75169">
    <property type="entry name" value="DsrEFH-like"/>
    <property type="match status" value="1"/>
</dbReference>
<accession>A0AAE9VNW1</accession>
<dbReference type="EMBL" id="CP114976">
    <property type="protein sequence ID" value="WBE25538.1"/>
    <property type="molecule type" value="Genomic_DNA"/>
</dbReference>
<dbReference type="Gene3D" id="3.40.1260.10">
    <property type="entry name" value="DsrEFH-like"/>
    <property type="match status" value="1"/>
</dbReference>
<organism evidence="1 2">
    <name type="scientific">Denitrificimonas caeni</name>
    <dbReference type="NCBI Taxonomy" id="521720"/>
    <lineage>
        <taxon>Bacteria</taxon>
        <taxon>Pseudomonadati</taxon>
        <taxon>Pseudomonadota</taxon>
        <taxon>Gammaproteobacteria</taxon>
        <taxon>Pseudomonadales</taxon>
        <taxon>Pseudomonadaceae</taxon>
        <taxon>Denitrificimonas</taxon>
    </lineage>
</organism>
<name>A0AAE9VNW1_9GAMM</name>
<protein>
    <submittedName>
        <fullName evidence="1">Uncharacterized protein</fullName>
    </submittedName>
</protein>
<dbReference type="KEGG" id="dce:O6P33_01445"/>
<dbReference type="AlphaFoldDB" id="A0AAE9VNW1"/>
<dbReference type="InterPro" id="IPR027396">
    <property type="entry name" value="DsrEFH-like"/>
</dbReference>
<keyword evidence="2" id="KW-1185">Reference proteome</keyword>
<evidence type="ECO:0000313" key="2">
    <source>
        <dbReference type="Proteomes" id="UP001212189"/>
    </source>
</evidence>
<proteinExistence type="predicted"/>
<reference evidence="1 2" key="1">
    <citation type="submission" date="2022-12" db="EMBL/GenBank/DDBJ databases">
        <title>Coexistence and Characterization of a Novel Tigecycline Resistance gene tet(X) variant and blaNDM-1 in a Pseudomonas caeni Isolate of Chicken Origin.</title>
        <authorList>
            <person name="Lu X."/>
            <person name="Zhang L."/>
            <person name="Li R."/>
            <person name="Wang Z."/>
        </authorList>
    </citation>
    <scope>NUCLEOTIDE SEQUENCE [LARGE SCALE GENOMIC DNA]</scope>
    <source>
        <strain evidence="1 2">CE14</strain>
    </source>
</reference>
<evidence type="ECO:0000313" key="1">
    <source>
        <dbReference type="EMBL" id="WBE25538.1"/>
    </source>
</evidence>
<sequence>MSESLLTDPNVAQLADVEPEQAVVIITSGALQTQGMAVVLSRAMQEQGVQLSILLCDSAAELAVASYQSAEALAPKGMKPEGVLQQIIAAGAYVAVCALYLPNSKYQEEDLREGVSVAQPAQMAQLLRDPKRKVFTF</sequence>
<gene>
    <name evidence="1" type="ORF">O6P33_01445</name>
</gene>
<dbReference type="Proteomes" id="UP001212189">
    <property type="component" value="Chromosome"/>
</dbReference>
<dbReference type="RefSeq" id="WP_269818480.1">
    <property type="nucleotide sequence ID" value="NZ_CP114976.1"/>
</dbReference>